<reference evidence="3" key="1">
    <citation type="journal article" date="2018" name="Genome Announc.">
        <title>Draft Genome Sequence of Mycobacterium montefiorense Isolated from Japanese Black Salamander (Hynobius nigrescens).</title>
        <authorList>
            <person name="Fukano H."/>
            <person name="Yoshida M."/>
            <person name="Shimizu A."/>
            <person name="Iwao H."/>
            <person name="Katayama Y."/>
            <person name="Omatsu T."/>
            <person name="Mizutani T."/>
            <person name="Kurata O."/>
            <person name="Wada S."/>
            <person name="Hoshino Y."/>
        </authorList>
    </citation>
    <scope>NUCLEOTIDE SEQUENCE</scope>
    <source>
        <strain evidence="3">BS</strain>
    </source>
</reference>
<evidence type="ECO:0000313" key="3">
    <source>
        <dbReference type="EMBL" id="GBG39892.1"/>
    </source>
</evidence>
<dbReference type="Proteomes" id="UP000245060">
    <property type="component" value="Unassembled WGS sequence"/>
</dbReference>
<reference evidence="4" key="3">
    <citation type="journal article" date="2022" name="Microbiol. Resour. Announc.">
        <title>Draft Genome Sequences of Eight Mycobacterium montefiorense Strains Isolated from Salamanders in Captivity.</title>
        <authorList>
            <person name="Komine T."/>
            <person name="Ihara H."/>
            <person name="Fukano H."/>
            <person name="Hoshino Y."/>
            <person name="Kurata O."/>
            <person name="Wada S."/>
        </authorList>
    </citation>
    <scope>NUCLEOTIDE SEQUENCE</scope>
    <source>
        <strain evidence="4">NJB18185</strain>
    </source>
</reference>
<comment type="caution">
    <text evidence="4">The sequence shown here is derived from an EMBL/GenBank/DDBJ whole genome shotgun (WGS) entry which is preliminary data.</text>
</comment>
<keyword evidence="5" id="KW-1185">Reference proteome</keyword>
<evidence type="ECO:0000313" key="6">
    <source>
        <dbReference type="Proteomes" id="UP001139505"/>
    </source>
</evidence>
<dbReference type="AlphaFoldDB" id="A0AA37PRB3"/>
<proteinExistence type="predicted"/>
<evidence type="ECO:0000256" key="1">
    <source>
        <dbReference type="SAM" id="MobiDB-lite"/>
    </source>
</evidence>
<name>A0AA37PRB3_9MYCO</name>
<dbReference type="Proteomes" id="UP001139505">
    <property type="component" value="Unassembled WGS sequence"/>
</dbReference>
<dbReference type="InterPro" id="IPR041411">
    <property type="entry name" value="Ldi"/>
</dbReference>
<organism evidence="4 6">
    <name type="scientific">Mycobacterium montefiorense</name>
    <dbReference type="NCBI Taxonomy" id="154654"/>
    <lineage>
        <taxon>Bacteria</taxon>
        <taxon>Bacillati</taxon>
        <taxon>Actinomycetota</taxon>
        <taxon>Actinomycetes</taxon>
        <taxon>Mycobacteriales</taxon>
        <taxon>Mycobacteriaceae</taxon>
        <taxon>Mycobacterium</taxon>
        <taxon>Mycobacterium simiae complex</taxon>
    </lineage>
</organism>
<evidence type="ECO:0000313" key="4">
    <source>
        <dbReference type="EMBL" id="GKU75101.1"/>
    </source>
</evidence>
<gene>
    <name evidence="3" type="ORF">MmonteBS_42640</name>
    <name evidence="4" type="ORF">NJB18185_48720</name>
</gene>
<feature type="region of interest" description="Disordered" evidence="1">
    <location>
        <begin position="1"/>
        <end position="20"/>
    </location>
</feature>
<reference evidence="4" key="4">
    <citation type="submission" date="2022-04" db="EMBL/GenBank/DDBJ databases">
        <authorList>
            <person name="Komine T."/>
            <person name="Fukano H."/>
            <person name="Wada S."/>
        </authorList>
    </citation>
    <scope>NUCLEOTIDE SEQUENCE</scope>
    <source>
        <strain evidence="4">NJB18185</strain>
    </source>
</reference>
<dbReference type="Pfam" id="PF18566">
    <property type="entry name" value="Ldi"/>
    <property type="match status" value="1"/>
</dbReference>
<evidence type="ECO:0000313" key="5">
    <source>
        <dbReference type="Proteomes" id="UP000245060"/>
    </source>
</evidence>
<accession>A0AA37PRB3</accession>
<evidence type="ECO:0000259" key="2">
    <source>
        <dbReference type="Pfam" id="PF18566"/>
    </source>
</evidence>
<protein>
    <recommendedName>
        <fullName evidence="2">Linalool dehydratase/isomerase domain-containing protein</fullName>
    </recommendedName>
</protein>
<dbReference type="EMBL" id="BQYH01000066">
    <property type="protein sequence ID" value="GKU75101.1"/>
    <property type="molecule type" value="Genomic_DNA"/>
</dbReference>
<feature type="domain" description="Linalool dehydratase/isomerase" evidence="2">
    <location>
        <begin position="61"/>
        <end position="379"/>
    </location>
</feature>
<dbReference type="EMBL" id="BFCH01000023">
    <property type="protein sequence ID" value="GBG39892.1"/>
    <property type="molecule type" value="Genomic_DNA"/>
</dbReference>
<reference evidence="5" key="2">
    <citation type="submission" date="2018-04" db="EMBL/GenBank/DDBJ databases">
        <title>Draft genome sequence of Mycobacterium montefiorense isolated from Japanese black salamander.</title>
        <authorList>
            <person name="Fukano H."/>
            <person name="Yoshida M."/>
            <person name="Shimizu A."/>
            <person name="Iwao H."/>
            <person name="Kurata O."/>
            <person name="Katayama Y."/>
            <person name="Omatsu T."/>
            <person name="Mizutani T."/>
            <person name="Wada S."/>
            <person name="Hoshino Y."/>
        </authorList>
    </citation>
    <scope>NUCLEOTIDE SEQUENCE [LARGE SCALE GENOMIC DNA]</scope>
    <source>
        <strain evidence="5">BS</strain>
    </source>
</reference>
<sequence>MSVDNTSRPALKPSSDSDAPVLSVEQLGHIRHFDNLSRQLPNDWSLMLGKGLGQFDFGGLRFQLAYMAYALALTHMHRLPNAPGAFKPIFERLIEKITLPEVWLYWRDVSRGGAVFNAHLSESYHEEWDPVARDNIMYSAYVQSMTLMYNYLFGDARYAEPDAITFEHWTYFWGGEAKRFTYDQNSLNEHIYWQMVQSGYLGVACEPNCAFQICNQPAILGFRLHDLVTGENVAAEVTRSYERAWSTFGRLDSTGHYNMYLAQDSRTTVPNRPMSAWVDAWCGMLMNMWNRDFVRANYPRQVKDLLVDGPDQTKFVHPEPKVEVMGQQLITDSCNFGWVATWASEMGDAATLDGLLSHADRYMSPTWRDGGLYYPRNDADCDAHGNRTLMEPLTGNVLLGYARLNVPDGIWKLYNQPWGTAHFAEPALTVVAGDISVSQARFTPASGILKFRIQRHGERRGDGFVVLGNVADQAPWSLRENGADVTGGAADIQISRTAAGIRVEIPPGAPRAFELQIPATSRSNDE</sequence>